<evidence type="ECO:0000256" key="4">
    <source>
        <dbReference type="SAM" id="MobiDB-lite"/>
    </source>
</evidence>
<dbReference type="SUPFAM" id="SSF51695">
    <property type="entry name" value="PLC-like phosphodiesterases"/>
    <property type="match status" value="1"/>
</dbReference>
<dbReference type="EC" id="3.1.4.46" evidence="1"/>
<dbReference type="Gene3D" id="3.20.20.190">
    <property type="entry name" value="Phosphatidylinositol (PI) phosphodiesterase"/>
    <property type="match status" value="1"/>
</dbReference>
<dbReference type="GO" id="GO:0008889">
    <property type="term" value="F:glycerophosphodiester phosphodiesterase activity"/>
    <property type="evidence" value="ECO:0007669"/>
    <property type="project" value="UniProtKB-EC"/>
</dbReference>
<organism evidence="6 7">
    <name type="scientific">Chlorella ohadii</name>
    <dbReference type="NCBI Taxonomy" id="2649997"/>
    <lineage>
        <taxon>Eukaryota</taxon>
        <taxon>Viridiplantae</taxon>
        <taxon>Chlorophyta</taxon>
        <taxon>core chlorophytes</taxon>
        <taxon>Trebouxiophyceae</taxon>
        <taxon>Chlorellales</taxon>
        <taxon>Chlorellaceae</taxon>
        <taxon>Chlorella clade</taxon>
        <taxon>Chlorella</taxon>
    </lineage>
</organism>
<dbReference type="GO" id="GO:0006629">
    <property type="term" value="P:lipid metabolic process"/>
    <property type="evidence" value="ECO:0007669"/>
    <property type="project" value="InterPro"/>
</dbReference>
<evidence type="ECO:0000256" key="2">
    <source>
        <dbReference type="ARBA" id="ARBA00022798"/>
    </source>
</evidence>
<evidence type="ECO:0000313" key="7">
    <source>
        <dbReference type="Proteomes" id="UP001205105"/>
    </source>
</evidence>
<proteinExistence type="predicted"/>
<dbReference type="Proteomes" id="UP001205105">
    <property type="component" value="Unassembled WGS sequence"/>
</dbReference>
<feature type="region of interest" description="Disordered" evidence="4">
    <location>
        <begin position="24"/>
        <end position="69"/>
    </location>
</feature>
<reference evidence="6" key="1">
    <citation type="submission" date="2020-11" db="EMBL/GenBank/DDBJ databases">
        <title>Chlorella ohadii genome sequencing and assembly.</title>
        <authorList>
            <person name="Murik O."/>
            <person name="Treves H."/>
            <person name="Kedem I."/>
            <person name="Shotland Y."/>
            <person name="Kaplan A."/>
        </authorList>
    </citation>
    <scope>NUCLEOTIDE SEQUENCE</scope>
    <source>
        <strain evidence="6">1</strain>
    </source>
</reference>
<comment type="caution">
    <text evidence="6">The sequence shown here is derived from an EMBL/GenBank/DDBJ whole genome shotgun (WGS) entry which is preliminary data.</text>
</comment>
<dbReference type="PROSITE" id="PS51704">
    <property type="entry name" value="GP_PDE"/>
    <property type="match status" value="1"/>
</dbReference>
<dbReference type="PANTHER" id="PTHR46211:SF14">
    <property type="entry name" value="GLYCEROPHOSPHODIESTER PHOSPHODIESTERASE"/>
    <property type="match status" value="1"/>
</dbReference>
<dbReference type="EMBL" id="JADXDR010000142">
    <property type="protein sequence ID" value="KAI7837855.1"/>
    <property type="molecule type" value="Genomic_DNA"/>
</dbReference>
<name>A0AAD5DLK3_9CHLO</name>
<gene>
    <name evidence="6" type="ORF">COHA_008343</name>
</gene>
<dbReference type="InterPro" id="IPR017946">
    <property type="entry name" value="PLC-like_Pdiesterase_TIM-brl"/>
</dbReference>
<feature type="compositionally biased region" description="Low complexity" evidence="4">
    <location>
        <begin position="47"/>
        <end position="65"/>
    </location>
</feature>
<evidence type="ECO:0000259" key="5">
    <source>
        <dbReference type="PROSITE" id="PS51704"/>
    </source>
</evidence>
<accession>A0AAD5DLK3</accession>
<comment type="catalytic activity">
    <reaction evidence="3">
        <text>a sn-glycero-3-phosphodiester + H2O = an alcohol + sn-glycerol 3-phosphate + H(+)</text>
        <dbReference type="Rhea" id="RHEA:12969"/>
        <dbReference type="ChEBI" id="CHEBI:15377"/>
        <dbReference type="ChEBI" id="CHEBI:15378"/>
        <dbReference type="ChEBI" id="CHEBI:30879"/>
        <dbReference type="ChEBI" id="CHEBI:57597"/>
        <dbReference type="ChEBI" id="CHEBI:83408"/>
        <dbReference type="EC" id="3.1.4.46"/>
    </reaction>
</comment>
<sequence>MAEALLPFGGSARTQGGSIGQQVLRGATEAQQQQQHGAASDAAGGTQPHAQQAVQQLPQQHQQQPDTLPTAAAMADERQWYAKLSQAGCSRTEQLRVCSHRGRLSVEGLAPPGSLSAYSVLYKAGVSCYDVDFMLTSDGQLLATHPDDLAAALEAAAGSAAAAVGLRSRMRSMTLAELRAAGADEDQFPTADALIKVFAGLLADSGLMWREKREPPYEDIPLLLMDLKAEAFNAGAINGIAAVAQSVRATPHIALLVSSPHQLELVQQHTQWRGPLIQAFMDRDNPNPIVSSIELQPFALLAPSIRMSDAFMAAAGRLGKPLLTWTVDSPADLHRGLELGVNAVVSNAPLALRSVLMDWRDRCSDRQDNAGATG</sequence>
<dbReference type="InterPro" id="IPR030395">
    <property type="entry name" value="GP_PDE_dom"/>
</dbReference>
<feature type="domain" description="GP-PDE" evidence="5">
    <location>
        <begin position="95"/>
        <end position="356"/>
    </location>
</feature>
<protein>
    <recommendedName>
        <fullName evidence="1">glycerophosphodiester phosphodiesterase</fullName>
        <ecNumber evidence="1">3.1.4.46</ecNumber>
    </recommendedName>
</protein>
<dbReference type="AlphaFoldDB" id="A0AAD5DLK3"/>
<dbReference type="PANTHER" id="PTHR46211">
    <property type="entry name" value="GLYCEROPHOSPHORYL DIESTER PHOSPHODIESTERASE"/>
    <property type="match status" value="1"/>
</dbReference>
<dbReference type="GO" id="GO:0006071">
    <property type="term" value="P:glycerol metabolic process"/>
    <property type="evidence" value="ECO:0007669"/>
    <property type="project" value="UniProtKB-KW"/>
</dbReference>
<keyword evidence="7" id="KW-1185">Reference proteome</keyword>
<dbReference type="Pfam" id="PF03009">
    <property type="entry name" value="GDPD"/>
    <property type="match status" value="1"/>
</dbReference>
<evidence type="ECO:0000256" key="3">
    <source>
        <dbReference type="ARBA" id="ARBA00047512"/>
    </source>
</evidence>
<evidence type="ECO:0000256" key="1">
    <source>
        <dbReference type="ARBA" id="ARBA00012247"/>
    </source>
</evidence>
<evidence type="ECO:0000313" key="6">
    <source>
        <dbReference type="EMBL" id="KAI7837855.1"/>
    </source>
</evidence>
<keyword evidence="2" id="KW-0319">Glycerol metabolism</keyword>